<evidence type="ECO:0000256" key="1">
    <source>
        <dbReference type="ARBA" id="ARBA00004141"/>
    </source>
</evidence>
<proteinExistence type="inferred from homology"/>
<keyword evidence="3 6" id="KW-0812">Transmembrane</keyword>
<name>A0A0C5VXP4_9FLAO</name>
<feature type="transmembrane region" description="Helical" evidence="6">
    <location>
        <begin position="78"/>
        <end position="94"/>
    </location>
</feature>
<dbReference type="AlphaFoldDB" id="A0A0C5VXP4"/>
<gene>
    <name evidence="7" type="ORF">AW14_09880</name>
</gene>
<dbReference type="EMBL" id="CP007202">
    <property type="protein sequence ID" value="AJR03886.1"/>
    <property type="molecule type" value="Genomic_DNA"/>
</dbReference>
<dbReference type="PANTHER" id="PTHR10057">
    <property type="entry name" value="PERIPHERAL-TYPE BENZODIAZEPINE RECEPTOR"/>
    <property type="match status" value="1"/>
</dbReference>
<evidence type="ECO:0000256" key="2">
    <source>
        <dbReference type="ARBA" id="ARBA00007524"/>
    </source>
</evidence>
<evidence type="ECO:0000313" key="8">
    <source>
        <dbReference type="Proteomes" id="UP000032229"/>
    </source>
</evidence>
<comment type="subcellular location">
    <subcellularLocation>
        <location evidence="1">Membrane</location>
        <topology evidence="1">Multi-pass membrane protein</topology>
    </subcellularLocation>
</comment>
<evidence type="ECO:0000313" key="7">
    <source>
        <dbReference type="EMBL" id="AJR03886.1"/>
    </source>
</evidence>
<protein>
    <submittedName>
        <fullName evidence="7">TspO</fullName>
    </submittedName>
</protein>
<dbReference type="STRING" id="1454006.AW14_09880"/>
<feature type="transmembrane region" description="Helical" evidence="6">
    <location>
        <begin position="100"/>
        <end position="118"/>
    </location>
</feature>
<evidence type="ECO:0000256" key="4">
    <source>
        <dbReference type="ARBA" id="ARBA00022989"/>
    </source>
</evidence>
<dbReference type="Proteomes" id="UP000032229">
    <property type="component" value="Chromosome"/>
</dbReference>
<comment type="similarity">
    <text evidence="2">Belongs to the TspO/BZRP family.</text>
</comment>
<dbReference type="PATRIC" id="fig|1454006.5.peg.1958"/>
<keyword evidence="4 6" id="KW-1133">Transmembrane helix</keyword>
<dbReference type="OrthoDB" id="9795496at2"/>
<dbReference type="InterPro" id="IPR004307">
    <property type="entry name" value="TspO_MBR"/>
</dbReference>
<dbReference type="Gene3D" id="1.20.1260.100">
    <property type="entry name" value="TspO/MBR protein"/>
    <property type="match status" value="1"/>
</dbReference>
<accession>A0A0C5VXP4</accession>
<evidence type="ECO:0000256" key="3">
    <source>
        <dbReference type="ARBA" id="ARBA00022692"/>
    </source>
</evidence>
<feature type="transmembrane region" description="Helical" evidence="6">
    <location>
        <begin position="130"/>
        <end position="151"/>
    </location>
</feature>
<dbReference type="HOGENOM" id="CLU_091805_2_0_10"/>
<feature type="transmembrane region" description="Helical" evidence="6">
    <location>
        <begin position="7"/>
        <end position="25"/>
    </location>
</feature>
<dbReference type="Pfam" id="PF03073">
    <property type="entry name" value="TspO_MBR"/>
    <property type="match status" value="1"/>
</dbReference>
<evidence type="ECO:0000256" key="6">
    <source>
        <dbReference type="SAM" id="Phobius"/>
    </source>
</evidence>
<keyword evidence="8" id="KW-1185">Reference proteome</keyword>
<evidence type="ECO:0000256" key="5">
    <source>
        <dbReference type="ARBA" id="ARBA00023136"/>
    </source>
</evidence>
<dbReference type="CDD" id="cd15904">
    <property type="entry name" value="TSPO_MBR"/>
    <property type="match status" value="1"/>
</dbReference>
<dbReference type="RefSeq" id="WP_044638612.1">
    <property type="nucleotide sequence ID" value="NZ_CP007202.1"/>
</dbReference>
<sequence length="153" mass="17853">MKILKYFIVFLIINFGALAIGVWLMENGPQTPWYLDLNKAPWTPPVWVFGAAWSTIMLCFSVYMAYLYNALPNTKVKILFTIQFILNVGWNFVFFNQHLIALGLIFILLLTAIVTIFLNDYRKDLKYKTLLIAPYFLWLCIACSLNLYILIHN</sequence>
<dbReference type="InterPro" id="IPR038330">
    <property type="entry name" value="TspO/MBR-related_sf"/>
</dbReference>
<feature type="transmembrane region" description="Helical" evidence="6">
    <location>
        <begin position="45"/>
        <end position="66"/>
    </location>
</feature>
<reference evidence="7 8" key="1">
    <citation type="submission" date="2014-02" db="EMBL/GenBank/DDBJ databases">
        <authorList>
            <person name="Young C.-C."/>
            <person name="Hameed A."/>
            <person name="Huang H.-C."/>
            <person name="Shahina M."/>
        </authorList>
    </citation>
    <scope>NUCLEOTIDE SEQUENCE [LARGE SCALE GENOMIC DNA]</scope>
    <source>
        <strain evidence="7 8">CC-SAMT-1</strain>
    </source>
</reference>
<dbReference type="GO" id="GO:0033013">
    <property type="term" value="P:tetrapyrrole metabolic process"/>
    <property type="evidence" value="ECO:0007669"/>
    <property type="project" value="UniProtKB-ARBA"/>
</dbReference>
<dbReference type="KEGG" id="sze:AW14_09880"/>
<keyword evidence="5 6" id="KW-0472">Membrane</keyword>
<dbReference type="PANTHER" id="PTHR10057:SF0">
    <property type="entry name" value="TRANSLOCATOR PROTEIN"/>
    <property type="match status" value="1"/>
</dbReference>
<dbReference type="GO" id="GO:0016020">
    <property type="term" value="C:membrane"/>
    <property type="evidence" value="ECO:0007669"/>
    <property type="project" value="UniProtKB-SubCell"/>
</dbReference>
<organism evidence="7 8">
    <name type="scientific">Siansivirga zeaxanthinifaciens CC-SAMT-1</name>
    <dbReference type="NCBI Taxonomy" id="1454006"/>
    <lineage>
        <taxon>Bacteria</taxon>
        <taxon>Pseudomonadati</taxon>
        <taxon>Bacteroidota</taxon>
        <taxon>Flavobacteriia</taxon>
        <taxon>Flavobacteriales</taxon>
        <taxon>Flavobacteriaceae</taxon>
        <taxon>Siansivirga</taxon>
    </lineage>
</organism>